<feature type="non-terminal residue" evidence="1">
    <location>
        <position position="103"/>
    </location>
</feature>
<gene>
    <name evidence="1" type="ORF">GALMADRAFT_71169</name>
</gene>
<accession>A0A067SUK3</accession>
<dbReference type="AlphaFoldDB" id="A0A067SUK3"/>
<sequence>MSNPEQYKSENLKAVKNYQTSNTEKYKSDHLTAVKKNQIKSATKFPPFSLSDKLQHLIISKFCNDTKPNKFEETGCSVCGKLTLLIDVLKLSDLNLNLDFLHQ</sequence>
<evidence type="ECO:0000313" key="1">
    <source>
        <dbReference type="EMBL" id="KDR74556.1"/>
    </source>
</evidence>
<proteinExistence type="predicted"/>
<dbReference type="Proteomes" id="UP000027222">
    <property type="component" value="Unassembled WGS sequence"/>
</dbReference>
<dbReference type="HOGENOM" id="CLU_2533604_0_0_1"/>
<dbReference type="EMBL" id="KL142383">
    <property type="protein sequence ID" value="KDR74556.1"/>
    <property type="molecule type" value="Genomic_DNA"/>
</dbReference>
<reference evidence="2" key="1">
    <citation type="journal article" date="2014" name="Proc. Natl. Acad. Sci. U.S.A.">
        <title>Extensive sampling of basidiomycete genomes demonstrates inadequacy of the white-rot/brown-rot paradigm for wood decay fungi.</title>
        <authorList>
            <person name="Riley R."/>
            <person name="Salamov A.A."/>
            <person name="Brown D.W."/>
            <person name="Nagy L.G."/>
            <person name="Floudas D."/>
            <person name="Held B.W."/>
            <person name="Levasseur A."/>
            <person name="Lombard V."/>
            <person name="Morin E."/>
            <person name="Otillar R."/>
            <person name="Lindquist E.A."/>
            <person name="Sun H."/>
            <person name="LaButti K.M."/>
            <person name="Schmutz J."/>
            <person name="Jabbour D."/>
            <person name="Luo H."/>
            <person name="Baker S.E."/>
            <person name="Pisabarro A.G."/>
            <person name="Walton J.D."/>
            <person name="Blanchette R.A."/>
            <person name="Henrissat B."/>
            <person name="Martin F."/>
            <person name="Cullen D."/>
            <person name="Hibbett D.S."/>
            <person name="Grigoriev I.V."/>
        </authorList>
    </citation>
    <scope>NUCLEOTIDE SEQUENCE [LARGE SCALE GENOMIC DNA]</scope>
    <source>
        <strain evidence="2">CBS 339.88</strain>
    </source>
</reference>
<protein>
    <submittedName>
        <fullName evidence="1">Uncharacterized protein</fullName>
    </submittedName>
</protein>
<evidence type="ECO:0000313" key="2">
    <source>
        <dbReference type="Proteomes" id="UP000027222"/>
    </source>
</evidence>
<dbReference type="OrthoDB" id="3051956at2759"/>
<organism evidence="1 2">
    <name type="scientific">Galerina marginata (strain CBS 339.88)</name>
    <dbReference type="NCBI Taxonomy" id="685588"/>
    <lineage>
        <taxon>Eukaryota</taxon>
        <taxon>Fungi</taxon>
        <taxon>Dikarya</taxon>
        <taxon>Basidiomycota</taxon>
        <taxon>Agaricomycotina</taxon>
        <taxon>Agaricomycetes</taxon>
        <taxon>Agaricomycetidae</taxon>
        <taxon>Agaricales</taxon>
        <taxon>Agaricineae</taxon>
        <taxon>Strophariaceae</taxon>
        <taxon>Galerina</taxon>
    </lineage>
</organism>
<name>A0A067SUK3_GALM3</name>
<keyword evidence="2" id="KW-1185">Reference proteome</keyword>